<dbReference type="PANTHER" id="PTHR10039:SF16">
    <property type="entry name" value="GPI INOSITOL-DEACYLASE"/>
    <property type="match status" value="1"/>
</dbReference>
<reference evidence="4" key="1">
    <citation type="journal article" date="2023" name="Mol. Phylogenet. Evol.">
        <title>Genome-scale phylogeny and comparative genomics of the fungal order Sordariales.</title>
        <authorList>
            <person name="Hensen N."/>
            <person name="Bonometti L."/>
            <person name="Westerberg I."/>
            <person name="Brannstrom I.O."/>
            <person name="Guillou S."/>
            <person name="Cros-Aarteil S."/>
            <person name="Calhoun S."/>
            <person name="Haridas S."/>
            <person name="Kuo A."/>
            <person name="Mondo S."/>
            <person name="Pangilinan J."/>
            <person name="Riley R."/>
            <person name="LaButti K."/>
            <person name="Andreopoulos B."/>
            <person name="Lipzen A."/>
            <person name="Chen C."/>
            <person name="Yan M."/>
            <person name="Daum C."/>
            <person name="Ng V."/>
            <person name="Clum A."/>
            <person name="Steindorff A."/>
            <person name="Ohm R.A."/>
            <person name="Martin F."/>
            <person name="Silar P."/>
            <person name="Natvig D.O."/>
            <person name="Lalanne C."/>
            <person name="Gautier V."/>
            <person name="Ament-Velasquez S.L."/>
            <person name="Kruys A."/>
            <person name="Hutchinson M.I."/>
            <person name="Powell A.J."/>
            <person name="Barry K."/>
            <person name="Miller A.N."/>
            <person name="Grigoriev I.V."/>
            <person name="Debuchy R."/>
            <person name="Gladieux P."/>
            <person name="Hiltunen Thoren M."/>
            <person name="Johannesson H."/>
        </authorList>
    </citation>
    <scope>NUCLEOTIDE SEQUENCE</scope>
    <source>
        <strain evidence="4">CBS 103.79</strain>
    </source>
</reference>
<dbReference type="SMART" id="SM00248">
    <property type="entry name" value="ANK"/>
    <property type="match status" value="8"/>
</dbReference>
<accession>A0AAN6M9M5</accession>
<proteinExistence type="predicted"/>
<dbReference type="Gene3D" id="3.40.50.300">
    <property type="entry name" value="P-loop containing nucleotide triphosphate hydrolases"/>
    <property type="match status" value="1"/>
</dbReference>
<evidence type="ECO:0000256" key="1">
    <source>
        <dbReference type="ARBA" id="ARBA00022737"/>
    </source>
</evidence>
<evidence type="ECO:0000313" key="4">
    <source>
        <dbReference type="EMBL" id="KAK3896805.1"/>
    </source>
</evidence>
<dbReference type="Proteomes" id="UP001303889">
    <property type="component" value="Unassembled WGS sequence"/>
</dbReference>
<dbReference type="InterPro" id="IPR027417">
    <property type="entry name" value="P-loop_NTPase"/>
</dbReference>
<comment type="caution">
    <text evidence="4">The sequence shown here is derived from an EMBL/GenBank/DDBJ whole genome shotgun (WGS) entry which is preliminary data.</text>
</comment>
<keyword evidence="2" id="KW-0040">ANK repeat</keyword>
<dbReference type="PROSITE" id="PS50088">
    <property type="entry name" value="ANK_REPEAT"/>
    <property type="match status" value="3"/>
</dbReference>
<dbReference type="InterPro" id="IPR036770">
    <property type="entry name" value="Ankyrin_rpt-contain_sf"/>
</dbReference>
<dbReference type="SUPFAM" id="SSF48403">
    <property type="entry name" value="Ankyrin repeat"/>
    <property type="match status" value="1"/>
</dbReference>
<dbReference type="Gene3D" id="1.25.40.20">
    <property type="entry name" value="Ankyrin repeat-containing domain"/>
    <property type="match status" value="2"/>
</dbReference>
<name>A0AAN6M9M5_9PEZI</name>
<feature type="repeat" description="ANK" evidence="2">
    <location>
        <begin position="598"/>
        <end position="630"/>
    </location>
</feature>
<evidence type="ECO:0000256" key="2">
    <source>
        <dbReference type="PROSITE-ProRule" id="PRU00023"/>
    </source>
</evidence>
<feature type="repeat" description="ANK" evidence="2">
    <location>
        <begin position="631"/>
        <end position="666"/>
    </location>
</feature>
<dbReference type="PANTHER" id="PTHR10039">
    <property type="entry name" value="AMELOGENIN"/>
    <property type="match status" value="1"/>
</dbReference>
<sequence length="947" mass="103267">MYNAGRDKSGEGTGAWLVEENKAFRSWESGPSSLLWLYGKDPAAGSGKTILSSSIINHLRERHSSDPMTALTYFYFSFSDNKKQAVDGMLASLLKQLCSRRPTLPSSVEGLLSFKERGERPDSRTLEHALTAAMSGFSAVHIVIDALDECPGPPLSRERSKLLGTLCRVATASPASLHMLCTSRKESDINAVLGSFVCADRARRAIDLNEVNAGLDHDIGLYIDSVLASPDFQSWPDEVKAEARFQYVALQFDTLRNLSSMPLIRLALQDLPVGLDDTYDRILLSIDPSYQLQVANTLKWLALCERPFELEQLGHIFILHPEPPALRWSEQLFNPQDTLKYLSCLVHTRARQFKRSYTSGTVAYLAHFSIKEYLVSQRIAQGPAARFGFSEEDAHLYIARCCLAYHFQRDAAGISVREPSRRKGDNDDRYWLDIYAAANWPDHLEKVPRARWPRDVCDAATRALATRSSALAVTVSCSTLYLKNDLMRLLPHVFTASRGFLQLTNMLLSSHKYLTQEDLDLALEAATAGHRTAVIDLLLGKGARIHVTSRPGAKTGAAAPPPVTDDLLDAAAEALGDETDGFNFSIVPEEYGWTNDHRRGSPLQRACYSGDRKTVQTLLDSGTDVNAQGGYYGTALQAACAQGSEADLGLVTLLLQSGADVNAQGGYFGSALQAAAASTSPSSTSFTAMLLRYGAEVNQGGGVYGYYGTPLQAAVAARPRLGEPELVILLLDHGANIDTEGGHYGTALMAACYPSLDSAMGCEAAQLLLRRGASAHARGGRFGNRIRFLLDRGADVNVRGGQYGFPLQAACCGRNVSDSHAQLCFVGVKFLLDNCPDLDVNAQGGLHGTALQAAAYWGQTRSVRALLEHGADVNLGGGQHRSALNAAIFRHFWDIVEILLEAGATPDCQLLSEPDEEWLARVREELGEHGEGAVQRYHVFWKKHQSA</sequence>
<dbReference type="PROSITE" id="PS50297">
    <property type="entry name" value="ANK_REP_REGION"/>
    <property type="match status" value="2"/>
</dbReference>
<dbReference type="EMBL" id="MU856392">
    <property type="protein sequence ID" value="KAK3896805.1"/>
    <property type="molecule type" value="Genomic_DNA"/>
</dbReference>
<keyword evidence="5" id="KW-1185">Reference proteome</keyword>
<dbReference type="AlphaFoldDB" id="A0AAN6M9M5"/>
<dbReference type="Pfam" id="PF24883">
    <property type="entry name" value="NPHP3_N"/>
    <property type="match status" value="1"/>
</dbReference>
<feature type="domain" description="Nephrocystin 3-like N-terminal" evidence="3">
    <location>
        <begin position="12"/>
        <end position="184"/>
    </location>
</feature>
<gene>
    <name evidence="4" type="ORF">C8A05DRAFT_48313</name>
</gene>
<dbReference type="InterPro" id="IPR056884">
    <property type="entry name" value="NPHP3-like_N"/>
</dbReference>
<reference evidence="4" key="2">
    <citation type="submission" date="2023-05" db="EMBL/GenBank/DDBJ databases">
        <authorList>
            <consortium name="Lawrence Berkeley National Laboratory"/>
            <person name="Steindorff A."/>
            <person name="Hensen N."/>
            <person name="Bonometti L."/>
            <person name="Westerberg I."/>
            <person name="Brannstrom I.O."/>
            <person name="Guillou S."/>
            <person name="Cros-Aarteil S."/>
            <person name="Calhoun S."/>
            <person name="Haridas S."/>
            <person name="Kuo A."/>
            <person name="Mondo S."/>
            <person name="Pangilinan J."/>
            <person name="Riley R."/>
            <person name="Labutti K."/>
            <person name="Andreopoulos B."/>
            <person name="Lipzen A."/>
            <person name="Chen C."/>
            <person name="Yanf M."/>
            <person name="Daum C."/>
            <person name="Ng V."/>
            <person name="Clum A."/>
            <person name="Ohm R."/>
            <person name="Martin F."/>
            <person name="Silar P."/>
            <person name="Natvig D."/>
            <person name="Lalanne C."/>
            <person name="Gautier V."/>
            <person name="Ament-Velasquez S.L."/>
            <person name="Kruys A."/>
            <person name="Hutchinson M.I."/>
            <person name="Powell A.J."/>
            <person name="Barry K."/>
            <person name="Miller A.N."/>
            <person name="Grigoriev I.V."/>
            <person name="Debuchy R."/>
            <person name="Gladieux P."/>
            <person name="Thoren M.H."/>
            <person name="Johannesson H."/>
        </authorList>
    </citation>
    <scope>NUCLEOTIDE SEQUENCE</scope>
    <source>
        <strain evidence="4">CBS 103.79</strain>
    </source>
</reference>
<keyword evidence="1" id="KW-0677">Repeat</keyword>
<evidence type="ECO:0000259" key="3">
    <source>
        <dbReference type="Pfam" id="PF24883"/>
    </source>
</evidence>
<evidence type="ECO:0000313" key="5">
    <source>
        <dbReference type="Proteomes" id="UP001303889"/>
    </source>
</evidence>
<feature type="repeat" description="ANK" evidence="2">
    <location>
        <begin position="846"/>
        <end position="878"/>
    </location>
</feature>
<organism evidence="4 5">
    <name type="scientific">Staphylotrichum tortipilum</name>
    <dbReference type="NCBI Taxonomy" id="2831512"/>
    <lineage>
        <taxon>Eukaryota</taxon>
        <taxon>Fungi</taxon>
        <taxon>Dikarya</taxon>
        <taxon>Ascomycota</taxon>
        <taxon>Pezizomycotina</taxon>
        <taxon>Sordariomycetes</taxon>
        <taxon>Sordariomycetidae</taxon>
        <taxon>Sordariales</taxon>
        <taxon>Chaetomiaceae</taxon>
        <taxon>Staphylotrichum</taxon>
    </lineage>
</organism>
<dbReference type="InterPro" id="IPR002110">
    <property type="entry name" value="Ankyrin_rpt"/>
</dbReference>
<dbReference type="Pfam" id="PF12796">
    <property type="entry name" value="Ank_2"/>
    <property type="match status" value="2"/>
</dbReference>
<protein>
    <recommendedName>
        <fullName evidence="3">Nephrocystin 3-like N-terminal domain-containing protein</fullName>
    </recommendedName>
</protein>